<dbReference type="EMBL" id="AJTX02000004">
    <property type="protein sequence ID" value="KKJ00203.1"/>
    <property type="molecule type" value="Genomic_DNA"/>
</dbReference>
<protein>
    <submittedName>
        <fullName evidence="1">Uncharacterized protein</fullName>
    </submittedName>
</protein>
<keyword evidence="2" id="KW-1185">Reference proteome</keyword>
<organism evidence="1 2">
    <name type="scientific">Prochlorothrix hollandica PCC 9006 = CALU 1027</name>
    <dbReference type="NCBI Taxonomy" id="317619"/>
    <lineage>
        <taxon>Bacteria</taxon>
        <taxon>Bacillati</taxon>
        <taxon>Cyanobacteriota</taxon>
        <taxon>Cyanophyceae</taxon>
        <taxon>Prochlorotrichales</taxon>
        <taxon>Prochlorotrichaceae</taxon>
        <taxon>Prochlorothrix</taxon>
    </lineage>
</organism>
<proteinExistence type="predicted"/>
<sequence>MKNPARCCWVFLWLFLGGCPWGRDPWGISLNDGVGRAGLGRGRSALDRVSAGNRDRGWGSRRSRFLVYPAPHDLLRTTQVIKA</sequence>
<gene>
    <name evidence="1" type="ORF">PROH_10890</name>
</gene>
<evidence type="ECO:0000313" key="2">
    <source>
        <dbReference type="Proteomes" id="UP000034681"/>
    </source>
</evidence>
<dbReference type="AlphaFoldDB" id="A0A0M2PYP8"/>
<evidence type="ECO:0000313" key="1">
    <source>
        <dbReference type="EMBL" id="KKJ00203.1"/>
    </source>
</evidence>
<accession>A0A0M2PYP8</accession>
<comment type="caution">
    <text evidence="1">The sequence shown here is derived from an EMBL/GenBank/DDBJ whole genome shotgun (WGS) entry which is preliminary data.</text>
</comment>
<name>A0A0M2PYP8_PROHO</name>
<feature type="non-terminal residue" evidence="1">
    <location>
        <position position="83"/>
    </location>
</feature>
<reference evidence="1" key="1">
    <citation type="submission" date="2012-04" db="EMBL/GenBank/DDBJ databases">
        <authorList>
            <person name="Borisov I.G."/>
            <person name="Ivanikova N.V."/>
            <person name="Pinevich A.V."/>
        </authorList>
    </citation>
    <scope>NUCLEOTIDE SEQUENCE</scope>
    <source>
        <strain evidence="1">CALU 1027</strain>
    </source>
</reference>
<dbReference type="PROSITE" id="PS51257">
    <property type="entry name" value="PROKAR_LIPOPROTEIN"/>
    <property type="match status" value="1"/>
</dbReference>
<dbReference type="Proteomes" id="UP000034681">
    <property type="component" value="Unassembled WGS sequence"/>
</dbReference>